<protein>
    <recommendedName>
        <fullName evidence="4">67 kDa myosin-cross-reactive antigen family protein</fullName>
    </recommendedName>
</protein>
<dbReference type="EMBL" id="CDMC01000016">
    <property type="protein sequence ID" value="CEL10029.1"/>
    <property type="molecule type" value="Genomic_DNA"/>
</dbReference>
<dbReference type="GO" id="GO:0050151">
    <property type="term" value="F:oleate hydratase activity"/>
    <property type="evidence" value="ECO:0007669"/>
    <property type="project" value="InterPro"/>
</dbReference>
<dbReference type="GO" id="GO:0071949">
    <property type="term" value="F:FAD binding"/>
    <property type="evidence" value="ECO:0007669"/>
    <property type="project" value="InterPro"/>
</dbReference>
<dbReference type="InterPro" id="IPR010354">
    <property type="entry name" value="Oleate_hydratase"/>
</dbReference>
<organism evidence="2 3">
    <name type="scientific">Aspergillus calidoustus</name>
    <dbReference type="NCBI Taxonomy" id="454130"/>
    <lineage>
        <taxon>Eukaryota</taxon>
        <taxon>Fungi</taxon>
        <taxon>Dikarya</taxon>
        <taxon>Ascomycota</taxon>
        <taxon>Pezizomycotina</taxon>
        <taxon>Eurotiomycetes</taxon>
        <taxon>Eurotiomycetidae</taxon>
        <taxon>Eurotiales</taxon>
        <taxon>Aspergillaceae</taxon>
        <taxon>Aspergillus</taxon>
        <taxon>Aspergillus subgen. Nidulantes</taxon>
    </lineage>
</organism>
<feature type="region of interest" description="Disordered" evidence="1">
    <location>
        <begin position="328"/>
        <end position="357"/>
    </location>
</feature>
<evidence type="ECO:0000256" key="1">
    <source>
        <dbReference type="SAM" id="MobiDB-lite"/>
    </source>
</evidence>
<keyword evidence="3" id="KW-1185">Reference proteome</keyword>
<dbReference type="Proteomes" id="UP000054771">
    <property type="component" value="Unassembled WGS sequence"/>
</dbReference>
<proteinExistence type="predicted"/>
<evidence type="ECO:0000313" key="3">
    <source>
        <dbReference type="Proteomes" id="UP000054771"/>
    </source>
</evidence>
<dbReference type="PANTHER" id="PTHR37417:SF2">
    <property type="entry name" value="67 KDA MYOSIN-CROSS-REACTIVE ANTIGEN FAMILY PROTEIN (AFU_ORTHOLOGUE AFUA_5G09970)"/>
    <property type="match status" value="1"/>
</dbReference>
<dbReference type="OMA" id="ETTVWIY"/>
<dbReference type="GO" id="GO:0006631">
    <property type="term" value="P:fatty acid metabolic process"/>
    <property type="evidence" value="ECO:0007669"/>
    <property type="project" value="InterPro"/>
</dbReference>
<dbReference type="Pfam" id="PF06100">
    <property type="entry name" value="MCRA"/>
    <property type="match status" value="2"/>
</dbReference>
<dbReference type="AlphaFoldDB" id="A0A0U5GG42"/>
<evidence type="ECO:0008006" key="4">
    <source>
        <dbReference type="Google" id="ProtNLM"/>
    </source>
</evidence>
<dbReference type="PANTHER" id="PTHR37417">
    <property type="entry name" value="67 KDA MYOSIN-CROSS-REACTIVE ANTIGEN FAMILY PROTEIN (AFU_ORTHOLOGUE AFUA_5G09970)"/>
    <property type="match status" value="1"/>
</dbReference>
<dbReference type="OrthoDB" id="545169at2759"/>
<name>A0A0U5GG42_ASPCI</name>
<dbReference type="Gene3D" id="3.30.9.80">
    <property type="match status" value="1"/>
</dbReference>
<sequence length="583" mass="64879">MNRENDLDAWILGSGISSLTAAVHLIQEAHVPPSRIHILEKLSVAGGTTVSYGDAEHGYDFRAGVRPQFNDMCMDTLLSLVPSLSDPNRTVRDEIYQYVEGMVIPKAQTRFLTHTPHGVGLGNGRKMGLGVRDRLDLFKLASKSERAIGRARICDFFGEGFFRSGYWLSLATACVDSSSAFPLFLWVRCADEVAYRFGLKPTHSAAEFRRYLHRFNDLHALNDPHVLDFGKYNVHESIMVPVARFLQAQGVDFRFNTTICDILFAHDNPDDPTEPTRVTAIQILPARERGTSIRSRDEQIIRLSPADIVIVTLGSIYSSILTGNNTRSPPCLERVPTTLTMPDDAGNDTSPDEDSPIDSELDENWLLWLELCTKHPKFGNAYNFCTRIHESRIESFTITFSSPEFFTRLAETTGNDPGPNTILTLRDSSWLITLRIPAQPVFPDQPANIEVCWGYALHPDKVGDYVSKPMLYCSGEEILTEILAHLRWEPEQILENAITIPCIQPRAASTLLPRDPEDRPTVIPKGMHNMAVIGPFVEIPDEVVVTTDYSVRGAQMAVRGLMGLGGSVRKSKKASAISLLGLL</sequence>
<dbReference type="Gene3D" id="3.50.50.60">
    <property type="entry name" value="FAD/NAD(P)-binding domain"/>
    <property type="match status" value="2"/>
</dbReference>
<reference evidence="3" key="1">
    <citation type="journal article" date="2016" name="Genome Announc.">
        <title>Draft genome sequences of fungus Aspergillus calidoustus.</title>
        <authorList>
            <person name="Horn F."/>
            <person name="Linde J."/>
            <person name="Mattern D.J."/>
            <person name="Walther G."/>
            <person name="Guthke R."/>
            <person name="Scherlach K."/>
            <person name="Martin K."/>
            <person name="Brakhage A.A."/>
            <person name="Petzke L."/>
            <person name="Valiante V."/>
        </authorList>
    </citation>
    <scope>NUCLEOTIDE SEQUENCE [LARGE SCALE GENOMIC DNA]</scope>
    <source>
        <strain evidence="3">SF006504</strain>
    </source>
</reference>
<evidence type="ECO:0000313" key="2">
    <source>
        <dbReference type="EMBL" id="CEL10029.1"/>
    </source>
</evidence>
<dbReference type="SUPFAM" id="SSF51905">
    <property type="entry name" value="FAD/NAD(P)-binding domain"/>
    <property type="match status" value="1"/>
</dbReference>
<dbReference type="InterPro" id="IPR036188">
    <property type="entry name" value="FAD/NAD-bd_sf"/>
</dbReference>
<gene>
    <name evidence="2" type="ORF">ASPCAL13156</name>
</gene>
<accession>A0A0U5GG42</accession>